<proteinExistence type="predicted"/>
<accession>A0AAD1Q517</accession>
<organism evidence="1 2">
    <name type="scientific">Planktothrix agardhii</name>
    <name type="common">Oscillatoria agardhii</name>
    <dbReference type="NCBI Taxonomy" id="1160"/>
    <lineage>
        <taxon>Bacteria</taxon>
        <taxon>Bacillati</taxon>
        <taxon>Cyanobacteriota</taxon>
        <taxon>Cyanophyceae</taxon>
        <taxon>Oscillatoriophycideae</taxon>
        <taxon>Oscillatoriales</taxon>
        <taxon>Microcoleaceae</taxon>
        <taxon>Planktothrix</taxon>
    </lineage>
</organism>
<dbReference type="AlphaFoldDB" id="A0AAD1Q517"/>
<dbReference type="RefSeq" id="WP_042154619.1">
    <property type="nucleotide sequence ID" value="NZ_JBAVBW010000054.1"/>
</dbReference>
<protein>
    <submittedName>
        <fullName evidence="1">Uncharacterized protein</fullName>
    </submittedName>
</protein>
<gene>
    <name evidence="1" type="ORF">PANO66_03549</name>
</gene>
<evidence type="ECO:0000313" key="2">
    <source>
        <dbReference type="Proteomes" id="UP001153761"/>
    </source>
</evidence>
<dbReference type="EMBL" id="LR882963">
    <property type="protein sequence ID" value="CAD5964917.1"/>
    <property type="molecule type" value="Genomic_DNA"/>
</dbReference>
<reference evidence="1" key="1">
    <citation type="submission" date="2020-09" db="EMBL/GenBank/DDBJ databases">
        <authorList>
            <person name="Blom J."/>
        </authorList>
    </citation>
    <scope>NUCLEOTIDE SEQUENCE</scope>
    <source>
        <strain evidence="1">No.66</strain>
    </source>
</reference>
<dbReference type="Proteomes" id="UP001153761">
    <property type="component" value="Chromosome"/>
</dbReference>
<evidence type="ECO:0000313" key="1">
    <source>
        <dbReference type="EMBL" id="CAD5964917.1"/>
    </source>
</evidence>
<name>A0AAD1Q517_PLAAG</name>
<sequence length="109" mass="12449">MVEVVCGILFQDLQLLLTPHIGLLWQKFQHEYPEFEELPPLAPAIEFFDESPDINVVFSEIPPTPRIWFIETNGNKDDGDYVTVPTIRVFTANNNVISAARHQGKLVTR</sequence>